<dbReference type="InterPro" id="IPR023213">
    <property type="entry name" value="CAT-like_dom_sf"/>
</dbReference>
<dbReference type="Gene3D" id="2.30.38.10">
    <property type="entry name" value="Luciferase, Domain 3"/>
    <property type="match status" value="2"/>
</dbReference>
<dbReference type="SMART" id="SM00823">
    <property type="entry name" value="PKS_PP"/>
    <property type="match status" value="2"/>
</dbReference>
<dbReference type="Gene3D" id="3.30.559.10">
    <property type="entry name" value="Chloramphenicol acetyltransferase-like domain"/>
    <property type="match status" value="4"/>
</dbReference>
<accession>A0ABQ2MM12</accession>
<dbReference type="EMBL" id="BMNG01000016">
    <property type="protein sequence ID" value="GGO54780.1"/>
    <property type="molecule type" value="Genomic_DNA"/>
</dbReference>
<dbReference type="InterPro" id="IPR020806">
    <property type="entry name" value="PKS_PP-bd"/>
</dbReference>
<reference evidence="7" key="1">
    <citation type="journal article" date="2019" name="Int. J. Syst. Evol. Microbiol.">
        <title>The Global Catalogue of Microorganisms (GCM) 10K type strain sequencing project: providing services to taxonomists for standard genome sequencing and annotation.</title>
        <authorList>
            <consortium name="The Broad Institute Genomics Platform"/>
            <consortium name="The Broad Institute Genome Sequencing Center for Infectious Disease"/>
            <person name="Wu L."/>
            <person name="Ma J."/>
        </authorList>
    </citation>
    <scope>NUCLEOTIDE SEQUENCE [LARGE SCALE GENOMIC DNA]</scope>
    <source>
        <strain evidence="7">CGMCC 4.7349</strain>
    </source>
</reference>
<dbReference type="PROSITE" id="PS00012">
    <property type="entry name" value="PHOSPHOPANTETHEINE"/>
    <property type="match status" value="2"/>
</dbReference>
<dbReference type="Pfam" id="PF00668">
    <property type="entry name" value="Condensation"/>
    <property type="match status" value="4"/>
</dbReference>
<dbReference type="InterPro" id="IPR009081">
    <property type="entry name" value="PP-bd_ACP"/>
</dbReference>
<dbReference type="Gene3D" id="1.10.1200.10">
    <property type="entry name" value="ACP-like"/>
    <property type="match status" value="2"/>
</dbReference>
<keyword evidence="7" id="KW-1185">Reference proteome</keyword>
<evidence type="ECO:0000256" key="2">
    <source>
        <dbReference type="ARBA" id="ARBA00022450"/>
    </source>
</evidence>
<dbReference type="InterPro" id="IPR000873">
    <property type="entry name" value="AMP-dep_synth/lig_dom"/>
</dbReference>
<dbReference type="SUPFAM" id="SSF47336">
    <property type="entry name" value="ACP-like"/>
    <property type="match status" value="2"/>
</dbReference>
<evidence type="ECO:0000313" key="6">
    <source>
        <dbReference type="EMBL" id="GGO54780.1"/>
    </source>
</evidence>
<protein>
    <recommendedName>
        <fullName evidence="5">Carrier domain-containing protein</fullName>
    </recommendedName>
</protein>
<feature type="region of interest" description="Disordered" evidence="4">
    <location>
        <begin position="3026"/>
        <end position="3056"/>
    </location>
</feature>
<dbReference type="Pfam" id="PF00501">
    <property type="entry name" value="AMP-binding"/>
    <property type="match status" value="2"/>
</dbReference>
<dbReference type="Gene3D" id="3.30.559.30">
    <property type="entry name" value="Nonribosomal peptide synthetase, condensation domain"/>
    <property type="match status" value="4"/>
</dbReference>
<organism evidence="6 7">
    <name type="scientific">Streptomyces lasiicapitis</name>
    <dbReference type="NCBI Taxonomy" id="1923961"/>
    <lineage>
        <taxon>Bacteria</taxon>
        <taxon>Bacillati</taxon>
        <taxon>Actinomycetota</taxon>
        <taxon>Actinomycetes</taxon>
        <taxon>Kitasatosporales</taxon>
        <taxon>Streptomycetaceae</taxon>
        <taxon>Streptomyces</taxon>
    </lineage>
</organism>
<dbReference type="InterPro" id="IPR010071">
    <property type="entry name" value="AA_adenyl_dom"/>
</dbReference>
<comment type="caution">
    <text evidence="6">The sequence shown here is derived from an EMBL/GenBank/DDBJ whole genome shotgun (WGS) entry which is preliminary data.</text>
</comment>
<feature type="domain" description="Carrier" evidence="5">
    <location>
        <begin position="964"/>
        <end position="1038"/>
    </location>
</feature>
<dbReference type="CDD" id="cd05930">
    <property type="entry name" value="A_NRPS"/>
    <property type="match status" value="2"/>
</dbReference>
<dbReference type="Proteomes" id="UP000656881">
    <property type="component" value="Unassembled WGS sequence"/>
</dbReference>
<dbReference type="Pfam" id="PF00550">
    <property type="entry name" value="PP-binding"/>
    <property type="match status" value="2"/>
</dbReference>
<dbReference type="InterPro" id="IPR045851">
    <property type="entry name" value="AMP-bd_C_sf"/>
</dbReference>
<dbReference type="InterPro" id="IPR006162">
    <property type="entry name" value="Ppantetheine_attach_site"/>
</dbReference>
<comment type="cofactor">
    <cofactor evidence="1">
        <name>pantetheine 4'-phosphate</name>
        <dbReference type="ChEBI" id="CHEBI:47942"/>
    </cofactor>
</comment>
<dbReference type="PROSITE" id="PS50075">
    <property type="entry name" value="CARRIER"/>
    <property type="match status" value="2"/>
</dbReference>
<gene>
    <name evidence="6" type="ORF">GCM10012286_65350</name>
</gene>
<evidence type="ECO:0000256" key="3">
    <source>
        <dbReference type="ARBA" id="ARBA00022553"/>
    </source>
</evidence>
<sequence>MGQASLFFLQELAPESPAYHVAGCVTVTERLDPGRLRRSWDAVCARHPVLTGIVAARAAGYVQRWHAVEAPFAVREVPGVEAEELRLLAAGDYERPFALDREAPARLFVYQDTDATTLHLVLHHVAGDMSSLFITLEDLLTAYRSEAEGTPGLPTEPDDSYARHVAAERAFLEGPRSEPIRDYWTQQLDGCRFALDLPGMTAPRPVAAPDAPAHVPFHLDSQVVAGIRGLAETTRSTTATVLLAAFNVLLHKLTGCDDIVVGFPVEGRKKPFKRTVGHFTNSLLLRTPVTAGDTFADVLDATRTAHIGAARHRALPTPTILGRLAPGSELSGQSLYQVSFQFESDRLSYGTRAILGGLGTVHFSGYDTEPVPVRQQVAQFPLRLQAGEVDDDVHGVLHFDPARLDADTVAGYARLFETLVSEGVADPAATVSGLGADASAVLRWSGAGVPAAGSGRPVSEAIVAHARSAPDAVALVDAERTRTYGQLEKASAVVATRLRELGVGPESVVGLCLPRGASTAVAMLGVLRAGGAWLALDPSYPEGRLRLMAAEAGCAVVVHAAAQRELVGGAVPAGTPGLEIDGLDLTADVDRTGLDAAHQDDLAYLVFTSGSTGRPKGVAVTHRTLARSTAARATFYGPRPPRFLLLSSFSFDSSYAGVFWTLTLGGTLVVPDADQVKDADELAALVERHELTHTLTVPSFYRALLNRPGGPGRSLRTVVVAGEACPADLVAEHRAALPECALVNEYGPSEATVWATGHFCADGTRGTVPIGTAIAGTTVYVLDGGLRPVTPGSQGELYVGGAGVARGYANRGGLTAERFVPDPFSPVPGARLYRTGDLVRFDATGALEFCGRVDEQVKIRGFRVELGEIEAVLRSATDVTDAVVAAVEAPNGRELRLAAYVVARDDASLDVERLRQWAGERLPAHMVPAAVTVLDALPLSVNGKVDRRALPTPRWEAANEEFVAPRTEMENRLAEVWRQVLGLERIGVHDDFVALGGDSILSIQVVAKARRAGIRITPRQMFEHPTLAGLAPQAEILLPGADVAQDTGDAGTAPDALGIAGLPDGLLASWERAYGPVHAVWPMSALQQGMLYHALAEPQSDAYTEQLVCTLTGDLDPRAFLEAWRGATARHSALRAHCAWQDVSSPLLVVPREIDVPTVYEDWTAADSGGGAAEERLEEFLAGDRSAGFDLSGGPLVRLALLRTAADQWTFVWTNHHILIDGWSLPVVAADAFALYAALRTGGEADLAPAPDYGTFVRWNERRDRAEDEAFWRKQLTGFAAPALLAPARVLGGSRAADPHEPTLRLSDERSHALRGTARERGVTLAGLVHAAWALVVARRTGARDLTVGSVLSGRPAEIDGIESTVGLFINTLPLRVRISEEMPANEWLGSVHQGLQELTDHQHAPLTEVTSWAGVPAGAQLFDSIVVVENYPFESIDTDGFTLAGVRLRERTTYPVSVQVMPGEVLELRLCVDASVFDADAARWLLDDLDRALDALTGDPGATLGELVTSDTETVLAWSGARVPAADSDRPIPAAIVAHARSAPGDVALVDAERSWTYGQLESASAVVAARLRELGVGPDSVVGLCLPRGTLMAAAMLGVLRAGGAWLALDPSYPAERLRLMTDEAGCAVVVRGAAQRETLDGVLPAGTPVLEADGLDLTADVDRSGLDAASEDDLAYLVFTSGSTGRPKGVGVTHGQLAAHLAQASSTFELTARDRVLVFGSFSFDVSTEQLFAPLTLGGAAVIRPDGLLSSEELIAFLAGNQVTVFNPPTGLWRQMATTLADGTAVPAELDIRLTIVGGDAMPADETGIWRRTVGGRVLNAYGPTETVITATVHDVTADGTAQAGTVPLGRPLPGRTVFVLDGALRPVAAGGVGELYLGGAGVARGYVGRGGLTAERFVPDPFSPVPGARLYRTGDLVRFDATGVLEFCGRVDEQVKIRGFRVELGEIEAVIRGAVGVADAAVAAVVPPGSGEPRLVAYVVARAGAVCEPEAVRTWVGEHLPAHMVPAAIVVLDELPLSANGKVDRRVLPAPSWEGADEGFVAPRTEVERRLAEVWCQVLGLERVGVHDDYLALGGDSILSIQVVAKARRLGIRITPGQMFEHPTIAHLAQHVITGAVAGTRPQDGGTDELSPIQQWFHELDLTAPTHWNMGLLLGLRTQVAIGDLTAALNAVAGAHEALRTRFVDSGEDGPRAVVDATVDVTVEYRDLSDVPQDQVEQRLRELADELNRGIDHANGPLLRALLADVGPQAPQRLVLTAHHLVMDAVSWRIVLEDLELALAAAREGLSPDLQAEGTTHRQWTAELRRRALDPQILDRVRTDLDELAALTAGAAPAPATPGTEGTARRARRELTTEQTERLQHALVHRLGGTLEEGLITAAARAQARIADLATVVVELEGHGREDLDPDIDLSRTVGWFTTLAPFPVATGDDSQLGTLWDVRARLRELVHRGIDHGVVRHLTRDEELTRRLDELPSPHLNFNYLGRVSGSSDPDTVLELLVPGFGQVRDPHGTRPAAIVVESLVSDGRLAVEVEHTGQAAADELVDALLGELSSLTDETDVPALTAGLRHGTAPVAAVRDWAKRWSDLTAVWQLTPTQEGMLFRSLAEDGAAGSGVYVEQLVCELEGDLDQEAFARAWQAAVDRHAVLRGVCVWQDVPRPLFVVPARRELPVAFLDFTDGSVGSPSARLDTFVQQDRRTGFDLREGPLARLAVARLAAERWAFVWTNHHVLFDGWSLPILLGEVLDHYAASRRGESVRPAPAADFGAFTRWIARRDPEASREFWTRSLAGFTPAALAPPAGGSAVHRDHEVRLPAADTARLRETAGRLGVTLGGMVHAAWALTLAAETGTDDVVFGSVGSGRPADLEDVDHTVGMFINTVPLRTRLPDVLSVGTWARDVQQALHQAHEHIHTPLARIAVWNGRTSSSGLFDTSVIVANFPFADLGTGLPGLSVVRAEAREQTELPLTVSAAPEGDQLVIALNHDTARVPTGRAAALADRLCLALRALADDTATVGEVRAGLRERTRDERVAGRARRAARLGPSARTAEPVRTGG</sequence>
<dbReference type="InterPro" id="IPR001242">
    <property type="entry name" value="Condensation_dom"/>
</dbReference>
<dbReference type="InterPro" id="IPR020845">
    <property type="entry name" value="AMP-binding_CS"/>
</dbReference>
<proteinExistence type="predicted"/>
<dbReference type="Gene3D" id="3.30.300.30">
    <property type="match status" value="2"/>
</dbReference>
<dbReference type="InterPro" id="IPR025110">
    <property type="entry name" value="AMP-bd_C"/>
</dbReference>
<dbReference type="Pfam" id="PF13193">
    <property type="entry name" value="AMP-binding_C"/>
    <property type="match status" value="2"/>
</dbReference>
<keyword evidence="3" id="KW-0597">Phosphoprotein</keyword>
<dbReference type="PANTHER" id="PTHR45527:SF1">
    <property type="entry name" value="FATTY ACID SYNTHASE"/>
    <property type="match status" value="1"/>
</dbReference>
<dbReference type="InterPro" id="IPR036736">
    <property type="entry name" value="ACP-like_sf"/>
</dbReference>
<dbReference type="Gene3D" id="3.40.50.980">
    <property type="match status" value="4"/>
</dbReference>
<keyword evidence="2" id="KW-0596">Phosphopantetheine</keyword>
<dbReference type="PANTHER" id="PTHR45527">
    <property type="entry name" value="NONRIBOSOMAL PEPTIDE SYNTHETASE"/>
    <property type="match status" value="1"/>
</dbReference>
<feature type="domain" description="Carrier" evidence="5">
    <location>
        <begin position="2046"/>
        <end position="2120"/>
    </location>
</feature>
<dbReference type="SUPFAM" id="SSF56801">
    <property type="entry name" value="Acetyl-CoA synthetase-like"/>
    <property type="match status" value="2"/>
</dbReference>
<name>A0ABQ2MM12_9ACTN</name>
<evidence type="ECO:0000313" key="7">
    <source>
        <dbReference type="Proteomes" id="UP000656881"/>
    </source>
</evidence>
<dbReference type="PROSITE" id="PS00455">
    <property type="entry name" value="AMP_BINDING"/>
    <property type="match status" value="2"/>
</dbReference>
<dbReference type="SUPFAM" id="SSF52777">
    <property type="entry name" value="CoA-dependent acyltransferases"/>
    <property type="match status" value="8"/>
</dbReference>
<dbReference type="NCBIfam" id="TIGR01733">
    <property type="entry name" value="AA-adenyl-dom"/>
    <property type="match status" value="2"/>
</dbReference>
<evidence type="ECO:0000256" key="1">
    <source>
        <dbReference type="ARBA" id="ARBA00001957"/>
    </source>
</evidence>
<evidence type="ECO:0000256" key="4">
    <source>
        <dbReference type="SAM" id="MobiDB-lite"/>
    </source>
</evidence>
<evidence type="ECO:0000259" key="5">
    <source>
        <dbReference type="PROSITE" id="PS50075"/>
    </source>
</evidence>